<organism evidence="2 3">
    <name type="scientific">Denitrovibrio acetiphilus (strain DSM 12809 / NBRC 114555 / N2460)</name>
    <dbReference type="NCBI Taxonomy" id="522772"/>
    <lineage>
        <taxon>Bacteria</taxon>
        <taxon>Pseudomonadati</taxon>
        <taxon>Deferribacterota</taxon>
        <taxon>Deferribacteres</taxon>
        <taxon>Deferribacterales</taxon>
        <taxon>Geovibrionaceae</taxon>
        <taxon>Denitrovibrio</taxon>
    </lineage>
</organism>
<dbReference type="SUPFAM" id="SSF55874">
    <property type="entry name" value="ATPase domain of HSP90 chaperone/DNA topoisomerase II/histidine kinase"/>
    <property type="match status" value="1"/>
</dbReference>
<keyword evidence="1" id="KW-0175">Coiled coil</keyword>
<dbReference type="EMBL" id="CP001968">
    <property type="protein sequence ID" value="ADD67440.1"/>
    <property type="molecule type" value="Genomic_DNA"/>
</dbReference>
<dbReference type="OrthoDB" id="2041081at2"/>
<evidence type="ECO:0000313" key="3">
    <source>
        <dbReference type="Proteomes" id="UP000002012"/>
    </source>
</evidence>
<protein>
    <recommendedName>
        <fullName evidence="4">ATP-binding region ATPase domain protein</fullName>
    </recommendedName>
</protein>
<dbReference type="KEGG" id="dap:Dacet_0652"/>
<dbReference type="RefSeq" id="WP_013009984.1">
    <property type="nucleotide sequence ID" value="NC_013943.1"/>
</dbReference>
<name>D4H4P6_DENA2</name>
<dbReference type="eggNOG" id="COG2972">
    <property type="taxonomic scope" value="Bacteria"/>
</dbReference>
<dbReference type="PaxDb" id="522772-Dacet_0652"/>
<evidence type="ECO:0008006" key="4">
    <source>
        <dbReference type="Google" id="ProtNLM"/>
    </source>
</evidence>
<evidence type="ECO:0000256" key="1">
    <source>
        <dbReference type="SAM" id="Coils"/>
    </source>
</evidence>
<dbReference type="InterPro" id="IPR036890">
    <property type="entry name" value="HATPase_C_sf"/>
</dbReference>
<sequence>MRINTEAAVSSFKKKRLSFLQPLFESLTNSLDANADEIDVCFEYESVPTDEEDLRIKSFTITDNGDGFTDENRESFLTYLSAHKKALGCKGVGRFTWLVVFQNVLIESYNGKEKVTINFNEGFDEEVLREPFETQKTETIISFNNVTTDFYSEGVDKRESANLDHILKEVQRHLFMLLFLLRDEGRQYAIKFHIGEDAKSITTDKIIEPEHKEFIIPFNKENYNFTLYYRFFDGKGRNDLQLCANGRTVKDFKSNLIGSKLNAKEAYIVAFLVSDYLDNTVDDSRTDFAIPGYALPLKDVEQYFEDSLANIVCDKYEDLDLENDKAIDEAIADSPHLSEFIKNDNSVIKTKENLLKQARKAYEEKKEKVKKSFRDALVQVKVEPDTYNKVLQDVTHVQTLELAAYIAYRQQIIEGLAKLVRGGPRNLYNMLRWKKHIGGSHDVKNKTYPLLSRV</sequence>
<dbReference type="Gene3D" id="3.30.565.10">
    <property type="entry name" value="Histidine kinase-like ATPase, C-terminal domain"/>
    <property type="match status" value="1"/>
</dbReference>
<gene>
    <name evidence="2" type="ordered locus">Dacet_0652</name>
</gene>
<keyword evidence="3" id="KW-1185">Reference proteome</keyword>
<dbReference type="STRING" id="522772.Dacet_0652"/>
<dbReference type="AlphaFoldDB" id="D4H4P6"/>
<dbReference type="Pfam" id="PF13589">
    <property type="entry name" value="HATPase_c_3"/>
    <property type="match status" value="1"/>
</dbReference>
<dbReference type="HOGENOM" id="CLU_602345_0_0_0"/>
<dbReference type="Proteomes" id="UP000002012">
    <property type="component" value="Chromosome"/>
</dbReference>
<evidence type="ECO:0000313" key="2">
    <source>
        <dbReference type="EMBL" id="ADD67440.1"/>
    </source>
</evidence>
<dbReference type="InParanoid" id="D4H4P6"/>
<reference evidence="2 3" key="1">
    <citation type="journal article" date="2010" name="Stand. Genomic Sci.">
        <title>Complete genome sequence of Denitrovibrio acetiphilus type strain (N2460).</title>
        <authorList>
            <person name="Kiss H."/>
            <person name="Lang E."/>
            <person name="Lapidus A."/>
            <person name="Copeland A."/>
            <person name="Nolan M."/>
            <person name="Glavina Del Rio T."/>
            <person name="Chen F."/>
            <person name="Lucas S."/>
            <person name="Tice H."/>
            <person name="Cheng J.F."/>
            <person name="Han C."/>
            <person name="Goodwin L."/>
            <person name="Pitluck S."/>
            <person name="Liolios K."/>
            <person name="Pati A."/>
            <person name="Ivanova N."/>
            <person name="Mavromatis K."/>
            <person name="Chen A."/>
            <person name="Palaniappan K."/>
            <person name="Land M."/>
            <person name="Hauser L."/>
            <person name="Chang Y.J."/>
            <person name="Jeffries C.D."/>
            <person name="Detter J.C."/>
            <person name="Brettin T."/>
            <person name="Spring S."/>
            <person name="Rohde M."/>
            <person name="Goker M."/>
            <person name="Woyke T."/>
            <person name="Bristow J."/>
            <person name="Eisen J.A."/>
            <person name="Markowitz V."/>
            <person name="Hugenholtz P."/>
            <person name="Kyrpides N.C."/>
            <person name="Klenk H.P."/>
        </authorList>
    </citation>
    <scope>NUCLEOTIDE SEQUENCE [LARGE SCALE GENOMIC DNA]</scope>
    <source>
        <strain evidence="3">DSM 12809 / NBRC 114555 / N2460</strain>
    </source>
</reference>
<feature type="coiled-coil region" evidence="1">
    <location>
        <begin position="348"/>
        <end position="375"/>
    </location>
</feature>
<accession>D4H4P6</accession>
<proteinExistence type="predicted"/>